<dbReference type="AlphaFoldDB" id="A0A0D2N1B2"/>
<dbReference type="OrthoDB" id="73076at2759"/>
<protein>
    <submittedName>
        <fullName evidence="1">Uncharacterized protein</fullName>
    </submittedName>
</protein>
<keyword evidence="2" id="KW-1185">Reference proteome</keyword>
<dbReference type="STRING" id="945553.A0A0D2N1B2"/>
<gene>
    <name evidence="1" type="ORF">HYPSUDRAFT_152102</name>
</gene>
<feature type="non-terminal residue" evidence="1">
    <location>
        <position position="245"/>
    </location>
</feature>
<accession>A0A0D2N1B2</accession>
<dbReference type="EMBL" id="KN817814">
    <property type="protein sequence ID" value="KJA12984.1"/>
    <property type="molecule type" value="Genomic_DNA"/>
</dbReference>
<sequence length="245" mass="27971">MFSSSERKSARTEQLSSASSVVIKLWPCPGLTGADNERITQYLGRTQSASGGGVSERKLADEMFRKAYSQLDLSQKKAVMLRQLQTHRWRNDHLRQRIFAIGEKSCHQNVEASEDTEDHSTVKPCSACKDLLSLPAFLTATTKSQPEDKNRAFIPHRFQNTAIGKMQMKTLGFANLLSEMLLLTVYFQDSDESMMSQFARAFAEGRFEKNQVFLDMINVMILRSEREKKGRGMQNMHYPPAFDEW</sequence>
<name>A0A0D2N1B2_HYPSF</name>
<evidence type="ECO:0000313" key="1">
    <source>
        <dbReference type="EMBL" id="KJA12984.1"/>
    </source>
</evidence>
<organism evidence="1 2">
    <name type="scientific">Hypholoma sublateritium (strain FD-334 SS-4)</name>
    <dbReference type="NCBI Taxonomy" id="945553"/>
    <lineage>
        <taxon>Eukaryota</taxon>
        <taxon>Fungi</taxon>
        <taxon>Dikarya</taxon>
        <taxon>Basidiomycota</taxon>
        <taxon>Agaricomycotina</taxon>
        <taxon>Agaricomycetes</taxon>
        <taxon>Agaricomycetidae</taxon>
        <taxon>Agaricales</taxon>
        <taxon>Agaricineae</taxon>
        <taxon>Strophariaceae</taxon>
        <taxon>Hypholoma</taxon>
    </lineage>
</organism>
<reference evidence="2" key="1">
    <citation type="submission" date="2014-04" db="EMBL/GenBank/DDBJ databases">
        <title>Evolutionary Origins and Diversification of the Mycorrhizal Mutualists.</title>
        <authorList>
            <consortium name="DOE Joint Genome Institute"/>
            <consortium name="Mycorrhizal Genomics Consortium"/>
            <person name="Kohler A."/>
            <person name="Kuo A."/>
            <person name="Nagy L.G."/>
            <person name="Floudas D."/>
            <person name="Copeland A."/>
            <person name="Barry K.W."/>
            <person name="Cichocki N."/>
            <person name="Veneault-Fourrey C."/>
            <person name="LaButti K."/>
            <person name="Lindquist E.A."/>
            <person name="Lipzen A."/>
            <person name="Lundell T."/>
            <person name="Morin E."/>
            <person name="Murat C."/>
            <person name="Riley R."/>
            <person name="Ohm R."/>
            <person name="Sun H."/>
            <person name="Tunlid A."/>
            <person name="Henrissat B."/>
            <person name="Grigoriev I.V."/>
            <person name="Hibbett D.S."/>
            <person name="Martin F."/>
        </authorList>
    </citation>
    <scope>NUCLEOTIDE SEQUENCE [LARGE SCALE GENOMIC DNA]</scope>
    <source>
        <strain evidence="2">FD-334 SS-4</strain>
    </source>
</reference>
<dbReference type="Proteomes" id="UP000054270">
    <property type="component" value="Unassembled WGS sequence"/>
</dbReference>
<proteinExistence type="predicted"/>
<evidence type="ECO:0000313" key="2">
    <source>
        <dbReference type="Proteomes" id="UP000054270"/>
    </source>
</evidence>
<dbReference type="OMA" id="HTTETHR"/>